<dbReference type="CDD" id="cd16441">
    <property type="entry name" value="beta_Kdo_transferase_KpsS"/>
    <property type="match status" value="1"/>
</dbReference>
<gene>
    <name evidence="1" type="ORF">NX786_16720</name>
</gene>
<evidence type="ECO:0000313" key="1">
    <source>
        <dbReference type="EMBL" id="MCS0630977.1"/>
    </source>
</evidence>
<proteinExistence type="predicted"/>
<dbReference type="Proteomes" id="UP001165263">
    <property type="component" value="Unassembled WGS sequence"/>
</dbReference>
<protein>
    <submittedName>
        <fullName evidence="1">Capsular biosynthesis protein</fullName>
    </submittedName>
</protein>
<keyword evidence="2" id="KW-1185">Reference proteome</keyword>
<dbReference type="Pfam" id="PF05159">
    <property type="entry name" value="Capsule_synth"/>
    <property type="match status" value="1"/>
</dbReference>
<dbReference type="InterPro" id="IPR007833">
    <property type="entry name" value="Capsule_polysaccharide_synth"/>
</dbReference>
<organism evidence="1 2">
    <name type="scientific">Telluria mixta</name>
    <dbReference type="NCBI Taxonomy" id="34071"/>
    <lineage>
        <taxon>Bacteria</taxon>
        <taxon>Pseudomonadati</taxon>
        <taxon>Pseudomonadota</taxon>
        <taxon>Betaproteobacteria</taxon>
        <taxon>Burkholderiales</taxon>
        <taxon>Oxalobacteraceae</taxon>
        <taxon>Telluria group</taxon>
        <taxon>Telluria</taxon>
    </lineage>
</organism>
<sequence>MNARLDASQLARYRNGDYSVPGYYNLLQCTRVLMLQGPMGTFFNRVAAWLNDQDIAVKKINFSGGDWLFHRKLDAVDYKGELAEFPLFLRDFLLEHDIDGIVCFGDCRHYHAAAKPVADALGVPFFVFEEGYVRPDYITLECGGVNAYSSMPRSSAFYQALPDVDLARPQPANPRFGRAAWASMFYYASSRVLKPLYPHYEHHKILSVRYEARNWCRSWVRKHLNRWRDKPVIERILSEHDGKYFAVALQVYNDSQIRSHSHYADVRDFIREVVASFAASAHEDHHLVFKHHPMDRGQRDYRRLLNTLCDELGITGRVHYVHDVHLPTLLRRSRGVVTINSTVGLSALYHDKPLKVMGRAMYDMEGLTYQGDLNQFWTAAPAFDRSLWRRFRAYMISQTQLNGAFYGRDFQSLLGAESPGAKENLSTPLEIDAVAPKVDLRKRNLKQVAV</sequence>
<name>A0ABT2C187_9BURK</name>
<reference evidence="1" key="1">
    <citation type="submission" date="2022-08" db="EMBL/GenBank/DDBJ databases">
        <title>Reclassification of Massilia species as members of the genera Telluria, Duganella, Pseudoduganella, Mokoshia gen. nov. and Zemynaea gen. nov. using orthogonal and non-orthogonal genome-based approaches.</title>
        <authorList>
            <person name="Bowman J.P."/>
        </authorList>
    </citation>
    <scope>NUCLEOTIDE SEQUENCE</scope>
    <source>
        <strain evidence="1">LMG 11547</strain>
    </source>
</reference>
<comment type="caution">
    <text evidence="1">The sequence shown here is derived from an EMBL/GenBank/DDBJ whole genome shotgun (WGS) entry which is preliminary data.</text>
</comment>
<dbReference type="EMBL" id="JANUHC010000005">
    <property type="protein sequence ID" value="MCS0630977.1"/>
    <property type="molecule type" value="Genomic_DNA"/>
</dbReference>
<evidence type="ECO:0000313" key="2">
    <source>
        <dbReference type="Proteomes" id="UP001165263"/>
    </source>
</evidence>
<accession>A0ABT2C187</accession>
<dbReference type="RefSeq" id="WP_259450057.1">
    <property type="nucleotide sequence ID" value="NZ_CP119520.1"/>
</dbReference>